<dbReference type="Proteomes" id="UP000250572">
    <property type="component" value="Unassembled WGS sequence"/>
</dbReference>
<dbReference type="FunFam" id="3.40.50.1820:FF:000055">
    <property type="entry name" value="Carboxypeptidase"/>
    <property type="match status" value="1"/>
</dbReference>
<dbReference type="InterPro" id="IPR001563">
    <property type="entry name" value="Peptidase_S10"/>
</dbReference>
<dbReference type="PROSITE" id="PS00131">
    <property type="entry name" value="CARBOXYPEPT_SER_SER"/>
    <property type="match status" value="1"/>
</dbReference>
<proteinExistence type="inferred from homology"/>
<protein>
    <recommendedName>
        <fullName evidence="2">Carboxypeptidase</fullName>
        <ecNumber evidence="2">3.4.16.-</ecNumber>
    </recommendedName>
</protein>
<accession>A0A315V295</accession>
<evidence type="ECO:0000256" key="2">
    <source>
        <dbReference type="RuleBase" id="RU361156"/>
    </source>
</evidence>
<dbReference type="STRING" id="33528.ENSGAFP00000000662"/>
<keyword evidence="2" id="KW-0121">Carboxypeptidase</keyword>
<reference evidence="4 5" key="1">
    <citation type="journal article" date="2018" name="G3 (Bethesda)">
        <title>A High-Quality Reference Genome for the Invasive Mosquitofish Gambusia affinis Using a Chicago Library.</title>
        <authorList>
            <person name="Hoffberg S.L."/>
            <person name="Troendle N.J."/>
            <person name="Glenn T.C."/>
            <person name="Mahmud O."/>
            <person name="Louha S."/>
            <person name="Chalopin D."/>
            <person name="Bennetzen J.L."/>
            <person name="Mauricio R."/>
        </authorList>
    </citation>
    <scope>NUCLEOTIDE SEQUENCE [LARGE SCALE GENOMIC DNA]</scope>
    <source>
        <strain evidence="4">NE01/NJP1002.9</strain>
        <tissue evidence="4">Muscle</tissue>
    </source>
</reference>
<dbReference type="InterPro" id="IPR018202">
    <property type="entry name" value="Ser_caboxypep_ser_AS"/>
</dbReference>
<evidence type="ECO:0000313" key="4">
    <source>
        <dbReference type="EMBL" id="PWA17259.1"/>
    </source>
</evidence>
<organism evidence="4 5">
    <name type="scientific">Gambusia affinis</name>
    <name type="common">Western mosquitofish</name>
    <name type="synonym">Heterandria affinis</name>
    <dbReference type="NCBI Taxonomy" id="33528"/>
    <lineage>
        <taxon>Eukaryota</taxon>
        <taxon>Metazoa</taxon>
        <taxon>Chordata</taxon>
        <taxon>Craniata</taxon>
        <taxon>Vertebrata</taxon>
        <taxon>Euteleostomi</taxon>
        <taxon>Actinopterygii</taxon>
        <taxon>Neopterygii</taxon>
        <taxon>Teleostei</taxon>
        <taxon>Neoteleostei</taxon>
        <taxon>Acanthomorphata</taxon>
        <taxon>Ovalentaria</taxon>
        <taxon>Atherinomorphae</taxon>
        <taxon>Cyprinodontiformes</taxon>
        <taxon>Poeciliidae</taxon>
        <taxon>Poeciliinae</taxon>
        <taxon>Gambusia</taxon>
    </lineage>
</organism>
<keyword evidence="2" id="KW-0378">Hydrolase</keyword>
<evidence type="ECO:0000256" key="3">
    <source>
        <dbReference type="SAM" id="MobiDB-lite"/>
    </source>
</evidence>
<evidence type="ECO:0000313" key="5">
    <source>
        <dbReference type="Proteomes" id="UP000250572"/>
    </source>
</evidence>
<sequence>MGLTLRQSDETLQEPQQPVPVWTSSQGQKPVLHFNAGSGRYTAVPLVQGCVAFRLEKEMQHLLPELVLILLCGYVLQLCTHLLQIQRDVVQESRETSDKRTIGPCAGAQEQSKHCLRALKPKRVGKRKTLKCASETSMCFNVILYRTNQQKLFKNVFTAGLLHLNQDAHHFPIQICLQLTLLILQHIDIADLANCKISSGGSSYLRLSVWGFCVKPRRGSVMHAGGFLLCLLSVLQLGARAQYAPDEVTHLPGMTFKTNYSQWSGYLKAGTGDNVKFLHYWFVTSQRDPATDPLVLWLNGGPGCSSLDGFLSENGPFHVNDDGATLYENKFSWNRIANVLYLESPAGVGYSYSDSKTYDTDDDQVADDNYKALQSFFAKFPNFTRNEFFIFGESYGGIYAPMLSLRVATGKAKINFKGFAVGNGLSSFALNDQSLIYFGYYHGLFGEDLWRDLNRNCCDEKSCNFYNNTNEKCMTLVNVAFVIVYESGLNEYALYLDCEGLRAYHKGYERAMSHLFRSYRKNLSSFKLPDVKKSFVSLRGVPPCINSTAQINWLNRGDVRKALHIPDVLPPWDICSDVVEQQYMMIYDTMKEVYLKLLSLDLRALVYNGDTDMACNFLGDQWFVEDLGFKATSKYQHWIHDDQIAGFYQQFGNITFLTVKGAGHMVPQWAPSQALHMFQSFIENRPY</sequence>
<dbReference type="AlphaFoldDB" id="A0A315V295"/>
<dbReference type="PROSITE" id="PS00560">
    <property type="entry name" value="CARBOXYPEPT_SER_HIS"/>
    <property type="match status" value="1"/>
</dbReference>
<dbReference type="InterPro" id="IPR029058">
    <property type="entry name" value="AB_hydrolase_fold"/>
</dbReference>
<keyword evidence="5" id="KW-1185">Reference proteome</keyword>
<dbReference type="EMBL" id="NHOQ01002371">
    <property type="protein sequence ID" value="PWA17259.1"/>
    <property type="molecule type" value="Genomic_DNA"/>
</dbReference>
<dbReference type="PANTHER" id="PTHR11802:SF434">
    <property type="entry name" value="CARBOXYPEPTIDASE"/>
    <property type="match status" value="1"/>
</dbReference>
<dbReference type="PRINTS" id="PR00724">
    <property type="entry name" value="CRBOXYPTASEC"/>
</dbReference>
<dbReference type="PANTHER" id="PTHR11802">
    <property type="entry name" value="SERINE PROTEASE FAMILY S10 SERINE CARBOXYPEPTIDASE"/>
    <property type="match status" value="1"/>
</dbReference>
<feature type="region of interest" description="Disordered" evidence="3">
    <location>
        <begin position="1"/>
        <end position="24"/>
    </location>
</feature>
<comment type="similarity">
    <text evidence="1 2">Belongs to the peptidase S10 family.</text>
</comment>
<dbReference type="Pfam" id="PF00450">
    <property type="entry name" value="Peptidase_S10"/>
    <property type="match status" value="1"/>
</dbReference>
<dbReference type="GO" id="GO:0004185">
    <property type="term" value="F:serine-type carboxypeptidase activity"/>
    <property type="evidence" value="ECO:0007669"/>
    <property type="project" value="UniProtKB-UniRule"/>
</dbReference>
<name>A0A315V295_GAMAF</name>
<dbReference type="Gene3D" id="3.40.50.1820">
    <property type="entry name" value="alpha/beta hydrolase"/>
    <property type="match status" value="1"/>
</dbReference>
<evidence type="ECO:0000256" key="1">
    <source>
        <dbReference type="ARBA" id="ARBA00009431"/>
    </source>
</evidence>
<keyword evidence="2" id="KW-0645">Protease</keyword>
<dbReference type="GO" id="GO:0006508">
    <property type="term" value="P:proteolysis"/>
    <property type="evidence" value="ECO:0007669"/>
    <property type="project" value="UniProtKB-KW"/>
</dbReference>
<dbReference type="SUPFAM" id="SSF53474">
    <property type="entry name" value="alpha/beta-Hydrolases"/>
    <property type="match status" value="1"/>
</dbReference>
<dbReference type="InterPro" id="IPR033124">
    <property type="entry name" value="Ser_caboxypep_his_AS"/>
</dbReference>
<dbReference type="EC" id="3.4.16.-" evidence="2"/>
<gene>
    <name evidence="4" type="ORF">CCH79_00010453</name>
</gene>
<comment type="caution">
    <text evidence="4">The sequence shown here is derived from an EMBL/GenBank/DDBJ whole genome shotgun (WGS) entry which is preliminary data.</text>
</comment>